<dbReference type="PANTHER" id="PTHR45912:SF3">
    <property type="entry name" value="CILIA- AND FLAGELLA-ASSOCIATED PROTEIN 47"/>
    <property type="match status" value="1"/>
</dbReference>
<evidence type="ECO:0000313" key="1">
    <source>
        <dbReference type="EMBL" id="VDK84027.1"/>
    </source>
</evidence>
<protein>
    <submittedName>
        <fullName evidence="1">Uncharacterized protein</fullName>
    </submittedName>
</protein>
<evidence type="ECO:0000313" key="2">
    <source>
        <dbReference type="Proteomes" id="UP000281553"/>
    </source>
</evidence>
<gene>
    <name evidence="1" type="ORF">DILT_LOCUS3540</name>
</gene>
<keyword evidence="2" id="KW-1185">Reference proteome</keyword>
<proteinExistence type="predicted"/>
<accession>A0A3P6TFU7</accession>
<dbReference type="Proteomes" id="UP000281553">
    <property type="component" value="Unassembled WGS sequence"/>
</dbReference>
<dbReference type="GO" id="GO:0060271">
    <property type="term" value="P:cilium assembly"/>
    <property type="evidence" value="ECO:0007669"/>
    <property type="project" value="TreeGrafter"/>
</dbReference>
<organism evidence="1 2">
    <name type="scientific">Dibothriocephalus latus</name>
    <name type="common">Fish tapeworm</name>
    <name type="synonym">Diphyllobothrium latum</name>
    <dbReference type="NCBI Taxonomy" id="60516"/>
    <lineage>
        <taxon>Eukaryota</taxon>
        <taxon>Metazoa</taxon>
        <taxon>Spiralia</taxon>
        <taxon>Lophotrochozoa</taxon>
        <taxon>Platyhelminthes</taxon>
        <taxon>Cestoda</taxon>
        <taxon>Eucestoda</taxon>
        <taxon>Diphyllobothriidea</taxon>
        <taxon>Diphyllobothriidae</taxon>
        <taxon>Dibothriocephalus</taxon>
    </lineage>
</organism>
<dbReference type="AlphaFoldDB" id="A0A3P6TFU7"/>
<reference evidence="1 2" key="1">
    <citation type="submission" date="2018-11" db="EMBL/GenBank/DDBJ databases">
        <authorList>
            <consortium name="Pathogen Informatics"/>
        </authorList>
    </citation>
    <scope>NUCLEOTIDE SEQUENCE [LARGE SCALE GENOMIC DNA]</scope>
</reference>
<dbReference type="GO" id="GO:0005929">
    <property type="term" value="C:cilium"/>
    <property type="evidence" value="ECO:0007669"/>
    <property type="project" value="TreeGrafter"/>
</dbReference>
<dbReference type="PANTHER" id="PTHR45912">
    <property type="entry name" value="CILIA- AND FLAGELLA-ASSOCIATED PROTEIN 47"/>
    <property type="match status" value="1"/>
</dbReference>
<name>A0A3P6TFU7_DIBLA</name>
<dbReference type="EMBL" id="UYRU01043831">
    <property type="protein sequence ID" value="VDK84027.1"/>
    <property type="molecule type" value="Genomic_DNA"/>
</dbReference>
<dbReference type="OrthoDB" id="10060824at2759"/>
<sequence length="379" mass="40550">MPEMLGASEPPKGLFLRGCEPVGSDSATGASGANAPIKIVGAACTDSGFQLELSLAGHVPLGLQDPSMSLNRARLSRRGERQRPVSAESHRQQVSGEFTWLPATLSIRSGAGAVWKFPLLLIATEPSYDDTITFYSQGLGRPVHVNVMLNSKSSEPAEFIAFLDDNSDADFHLETTSGTLPPASAADENRADFTALRVVFTPSSYGKQKLARLIVQDDNARKKACEEAEVVKLGIRYVSIVDVNVMKNLTYGTATKVMTRDEHGGAGPASLTHSILPFPQQHQVLEGKHVSTVGGCGDIEPSTAPGFFDVLGSANQIEPDKRWGMFSLVARVPYDCHMVVSGGRVSLMPQKLEKPAMASEALLTYDKAHQALGVFAVNG</sequence>